<accession>A0A1I6HT92</accession>
<protein>
    <submittedName>
        <fullName evidence="2">Uncharacterized protein</fullName>
    </submittedName>
</protein>
<keyword evidence="3" id="KW-1185">Reference proteome</keyword>
<dbReference type="SUPFAM" id="SSF58113">
    <property type="entry name" value="Apolipoprotein A-I"/>
    <property type="match status" value="1"/>
</dbReference>
<evidence type="ECO:0000313" key="2">
    <source>
        <dbReference type="EMBL" id="SFR57682.1"/>
    </source>
</evidence>
<proteinExistence type="predicted"/>
<sequence>MEQPGPANRLPRFSLNIFTDTPMTPKSLFLSLLALTALTLTGCSDPETPQEVTRAFWDAVIEGDAETAAELSTLVEESGFDAYSLNWEGASVSWGRVTVDAGQARIATEINGLKALDGSALETTTHVIQINDQWLVDYHRTGDEIASDASIGRLMGQFRDFGEKLRSRFADESDRAARELNRLADDLAALSDQAEKEMSGLIRQYGEDLEAKMEELSRSLDEALEQNRDASPEDRKKLEEARKELERQQERLDESEADSVAGVSQQLARIQQQLSELSGQTFEAFQQEWQRWSENLSRDLEQLNRESRKHHPDSI</sequence>
<organism evidence="2 3">
    <name type="scientific">Marinobacter daqiaonensis</name>
    <dbReference type="NCBI Taxonomy" id="650891"/>
    <lineage>
        <taxon>Bacteria</taxon>
        <taxon>Pseudomonadati</taxon>
        <taxon>Pseudomonadota</taxon>
        <taxon>Gammaproteobacteria</taxon>
        <taxon>Pseudomonadales</taxon>
        <taxon>Marinobacteraceae</taxon>
        <taxon>Marinobacter</taxon>
    </lineage>
</organism>
<reference evidence="3" key="1">
    <citation type="submission" date="2016-10" db="EMBL/GenBank/DDBJ databases">
        <authorList>
            <person name="Varghese N."/>
            <person name="Submissions S."/>
        </authorList>
    </citation>
    <scope>NUCLEOTIDE SEQUENCE [LARGE SCALE GENOMIC DNA]</scope>
    <source>
        <strain evidence="3">CGMCC 1.9167</strain>
    </source>
</reference>
<dbReference type="Proteomes" id="UP000198644">
    <property type="component" value="Unassembled WGS sequence"/>
</dbReference>
<gene>
    <name evidence="2" type="ORF">SAMN05216203_1527</name>
</gene>
<dbReference type="AlphaFoldDB" id="A0A1I6HT92"/>
<feature type="region of interest" description="Disordered" evidence="1">
    <location>
        <begin position="223"/>
        <end position="266"/>
    </location>
</feature>
<dbReference type="EMBL" id="FOYW01000001">
    <property type="protein sequence ID" value="SFR57682.1"/>
    <property type="molecule type" value="Genomic_DNA"/>
</dbReference>
<evidence type="ECO:0000256" key="1">
    <source>
        <dbReference type="SAM" id="MobiDB-lite"/>
    </source>
</evidence>
<evidence type="ECO:0000313" key="3">
    <source>
        <dbReference type="Proteomes" id="UP000198644"/>
    </source>
</evidence>
<name>A0A1I6HT92_9GAMM</name>
<feature type="compositionally biased region" description="Basic and acidic residues" evidence="1">
    <location>
        <begin position="223"/>
        <end position="254"/>
    </location>
</feature>